<accession>A0A8C6U2Q4</accession>
<dbReference type="InterPro" id="IPR001003">
    <property type="entry name" value="MHC_II_a_N"/>
</dbReference>
<keyword evidence="5" id="KW-0472">Membrane</keyword>
<dbReference type="GO" id="GO:0042613">
    <property type="term" value="C:MHC class II protein complex"/>
    <property type="evidence" value="ECO:0007669"/>
    <property type="project" value="InterPro"/>
</dbReference>
<keyword evidence="7" id="KW-0325">Glycoprotein</keyword>
<dbReference type="GO" id="GO:0006955">
    <property type="term" value="P:immune response"/>
    <property type="evidence" value="ECO:0007669"/>
    <property type="project" value="InterPro"/>
</dbReference>
<dbReference type="Gene3D" id="3.10.320.10">
    <property type="entry name" value="Class II Histocompatibility Antigen, M Beta Chain, Chain B, domain 1"/>
    <property type="match status" value="1"/>
</dbReference>
<dbReference type="InterPro" id="IPR013783">
    <property type="entry name" value="Ig-like_fold"/>
</dbReference>
<keyword evidence="5" id="KW-1133">Transmembrane helix</keyword>
<keyword evidence="4" id="KW-0732">Signal</keyword>
<dbReference type="SMART" id="SM00920">
    <property type="entry name" value="MHC_II_alpha"/>
    <property type="match status" value="1"/>
</dbReference>
<evidence type="ECO:0000256" key="6">
    <source>
        <dbReference type="ARBA" id="ARBA00023157"/>
    </source>
</evidence>
<dbReference type="PANTHER" id="PTHR19944:SF86">
    <property type="entry name" value="HLA CLASS II HISTOCOMPATIBILITY ANTIGEN, DR ALPHA CHAIN"/>
    <property type="match status" value="1"/>
</dbReference>
<dbReference type="Gene3D" id="2.60.40.10">
    <property type="entry name" value="Immunoglobulins"/>
    <property type="match status" value="1"/>
</dbReference>
<keyword evidence="10" id="KW-1185">Reference proteome</keyword>
<dbReference type="AlphaFoldDB" id="A0A8C6U2Q4"/>
<dbReference type="Pfam" id="PF00993">
    <property type="entry name" value="MHC_II_alpha"/>
    <property type="match status" value="1"/>
</dbReference>
<keyword evidence="6" id="KW-1015">Disulfide bond</keyword>
<name>A0A8C6U2Q4_9GOBI</name>
<dbReference type="SMART" id="SM00407">
    <property type="entry name" value="IGc1"/>
    <property type="match status" value="1"/>
</dbReference>
<dbReference type="InterPro" id="IPR050160">
    <property type="entry name" value="MHC/Immunoglobulin"/>
</dbReference>
<comment type="subcellular location">
    <subcellularLocation>
        <location evidence="1">Membrane</location>
        <topology evidence="1">Single-pass type I membrane protein</topology>
    </subcellularLocation>
</comment>
<dbReference type="PROSITE" id="PS50835">
    <property type="entry name" value="IG_LIKE"/>
    <property type="match status" value="1"/>
</dbReference>
<dbReference type="PANTHER" id="PTHR19944">
    <property type="entry name" value="MHC CLASS II-RELATED"/>
    <property type="match status" value="1"/>
</dbReference>
<dbReference type="SUPFAM" id="SSF54452">
    <property type="entry name" value="MHC antigen-recognition domain"/>
    <property type="match status" value="1"/>
</dbReference>
<dbReference type="InterPro" id="IPR014745">
    <property type="entry name" value="MHC_II_a/b_N"/>
</dbReference>
<proteinExistence type="inferred from homology"/>
<evidence type="ECO:0000256" key="1">
    <source>
        <dbReference type="ARBA" id="ARBA00004479"/>
    </source>
</evidence>
<evidence type="ECO:0000313" key="9">
    <source>
        <dbReference type="Ensembl" id="ENSNMLP00000030171.1"/>
    </source>
</evidence>
<dbReference type="GO" id="GO:0019882">
    <property type="term" value="P:antigen processing and presentation"/>
    <property type="evidence" value="ECO:0007669"/>
    <property type="project" value="InterPro"/>
</dbReference>
<dbReference type="Pfam" id="PF07654">
    <property type="entry name" value="C1-set"/>
    <property type="match status" value="1"/>
</dbReference>
<dbReference type="InterPro" id="IPR036179">
    <property type="entry name" value="Ig-like_dom_sf"/>
</dbReference>
<feature type="domain" description="Ig-like" evidence="8">
    <location>
        <begin position="95"/>
        <end position="192"/>
    </location>
</feature>
<evidence type="ECO:0000256" key="2">
    <source>
        <dbReference type="ARBA" id="ARBA00007394"/>
    </source>
</evidence>
<comment type="similarity">
    <text evidence="2">Belongs to the MHC class II family.</text>
</comment>
<keyword evidence="3" id="KW-0812">Transmembrane</keyword>
<evidence type="ECO:0000256" key="7">
    <source>
        <dbReference type="ARBA" id="ARBA00023180"/>
    </source>
</evidence>
<sequence>MNCLKDVYDKLSSDWSHESAVFSDFHRGVYISACSDSEGEEMVGVDEEVLYYADFEKKAWVSASPKFADPFDSDCRQLLQDSRKAMKDPPLQLDPPAAPLLYPRDHLRPSKPNTLVCQASGFYPAPVNFTWTRDRLTISSSSVSQAFPQSDGTYTQFSTIELLQPEEGQVYSCSLEHPALKQPATRLWITISIKTLTNPPWSHNYIYN</sequence>
<dbReference type="InterPro" id="IPR007110">
    <property type="entry name" value="Ig-like_dom"/>
</dbReference>
<evidence type="ECO:0000256" key="4">
    <source>
        <dbReference type="ARBA" id="ARBA00022729"/>
    </source>
</evidence>
<dbReference type="Proteomes" id="UP000694523">
    <property type="component" value="Unplaced"/>
</dbReference>
<reference evidence="9" key="2">
    <citation type="submission" date="2025-09" db="UniProtKB">
        <authorList>
            <consortium name="Ensembl"/>
        </authorList>
    </citation>
    <scope>IDENTIFICATION</scope>
</reference>
<dbReference type="SUPFAM" id="SSF48726">
    <property type="entry name" value="Immunoglobulin"/>
    <property type="match status" value="1"/>
</dbReference>
<evidence type="ECO:0000313" key="10">
    <source>
        <dbReference type="Proteomes" id="UP000694523"/>
    </source>
</evidence>
<reference evidence="9" key="1">
    <citation type="submission" date="2025-08" db="UniProtKB">
        <authorList>
            <consortium name="Ensembl"/>
        </authorList>
    </citation>
    <scope>IDENTIFICATION</scope>
</reference>
<organism evidence="9 10">
    <name type="scientific">Neogobius melanostomus</name>
    <name type="common">round goby</name>
    <dbReference type="NCBI Taxonomy" id="47308"/>
    <lineage>
        <taxon>Eukaryota</taxon>
        <taxon>Metazoa</taxon>
        <taxon>Chordata</taxon>
        <taxon>Craniata</taxon>
        <taxon>Vertebrata</taxon>
        <taxon>Euteleostomi</taxon>
        <taxon>Actinopterygii</taxon>
        <taxon>Neopterygii</taxon>
        <taxon>Teleostei</taxon>
        <taxon>Neoteleostei</taxon>
        <taxon>Acanthomorphata</taxon>
        <taxon>Gobiaria</taxon>
        <taxon>Gobiiformes</taxon>
        <taxon>Gobioidei</taxon>
        <taxon>Gobiidae</taxon>
        <taxon>Benthophilinae</taxon>
        <taxon>Neogobiini</taxon>
        <taxon>Neogobius</taxon>
    </lineage>
</organism>
<evidence type="ECO:0000259" key="8">
    <source>
        <dbReference type="PROSITE" id="PS50835"/>
    </source>
</evidence>
<dbReference type="InterPro" id="IPR003597">
    <property type="entry name" value="Ig_C1-set"/>
</dbReference>
<dbReference type="Ensembl" id="ENSNMLT00000033640.1">
    <property type="protein sequence ID" value="ENSNMLP00000030171.1"/>
    <property type="gene ID" value="ENSNMLG00000019015.1"/>
</dbReference>
<evidence type="ECO:0000256" key="5">
    <source>
        <dbReference type="ARBA" id="ARBA00022989"/>
    </source>
</evidence>
<protein>
    <recommendedName>
        <fullName evidence="8">Ig-like domain-containing protein</fullName>
    </recommendedName>
</protein>
<dbReference type="InterPro" id="IPR011162">
    <property type="entry name" value="MHC_I/II-like_Ag-recog"/>
</dbReference>
<evidence type="ECO:0000256" key="3">
    <source>
        <dbReference type="ARBA" id="ARBA00022692"/>
    </source>
</evidence>